<dbReference type="Gene3D" id="2.30.110.10">
    <property type="entry name" value="Electron Transport, Fmn-binding Protein, Chain A"/>
    <property type="match status" value="1"/>
</dbReference>
<dbReference type="PANTHER" id="PTHR42815">
    <property type="entry name" value="FAD-BINDING, PUTATIVE (AFU_ORTHOLOGUE AFUA_6G07600)-RELATED"/>
    <property type="match status" value="1"/>
</dbReference>
<feature type="domain" description="Pyridoxamine 5'-phosphate oxidase N-terminal" evidence="1">
    <location>
        <begin position="40"/>
        <end position="155"/>
    </location>
</feature>
<evidence type="ECO:0000313" key="2">
    <source>
        <dbReference type="EMBL" id="GLT21580.1"/>
    </source>
</evidence>
<gene>
    <name evidence="2" type="ORF">GCM10007933_10320</name>
</gene>
<keyword evidence="3" id="KW-1185">Reference proteome</keyword>
<dbReference type="InterPro" id="IPR011576">
    <property type="entry name" value="Pyridox_Oxase_N"/>
</dbReference>
<reference evidence="3" key="1">
    <citation type="journal article" date="2019" name="Int. J. Syst. Evol. Microbiol.">
        <title>The Global Catalogue of Microorganisms (GCM) 10K type strain sequencing project: providing services to taxonomists for standard genome sequencing and annotation.</title>
        <authorList>
            <consortium name="The Broad Institute Genomics Platform"/>
            <consortium name="The Broad Institute Genome Sequencing Center for Infectious Disease"/>
            <person name="Wu L."/>
            <person name="Ma J."/>
        </authorList>
    </citation>
    <scope>NUCLEOTIDE SEQUENCE [LARGE SCALE GENOMIC DNA]</scope>
    <source>
        <strain evidence="3">NBRC 102407</strain>
    </source>
</reference>
<proteinExistence type="predicted"/>
<dbReference type="InterPro" id="IPR012349">
    <property type="entry name" value="Split_barrel_FMN-bd"/>
</dbReference>
<protein>
    <submittedName>
        <fullName evidence="2">Phosphatase</fullName>
    </submittedName>
</protein>
<dbReference type="SUPFAM" id="SSF50475">
    <property type="entry name" value="FMN-binding split barrel"/>
    <property type="match status" value="1"/>
</dbReference>
<name>A0ABQ6F7M5_9RHOO</name>
<organism evidence="2 3">
    <name type="scientific">Zoogloea oryzae</name>
    <dbReference type="NCBI Taxonomy" id="310767"/>
    <lineage>
        <taxon>Bacteria</taxon>
        <taxon>Pseudomonadati</taxon>
        <taxon>Pseudomonadota</taxon>
        <taxon>Betaproteobacteria</taxon>
        <taxon>Rhodocyclales</taxon>
        <taxon>Zoogloeaceae</taxon>
        <taxon>Zoogloea</taxon>
    </lineage>
</organism>
<sequence>MSRHFADITCTPGVRDAQQRYLGAPLPTPAGKPEATLGDRERTFIAARDSAYLATVSETGWPHVQHRGGPRGFLRVIGARTLAFADYGGNRQFVSVGNLAGQPKAALLLMDYPNRRRLKLLAEVQVLPADVADPELVAAISLPGAPPTERVMVLHIAAFDWNCSQHITPRYSAAELAERDSLPKP</sequence>
<dbReference type="EMBL" id="BSPX01000010">
    <property type="protein sequence ID" value="GLT21580.1"/>
    <property type="molecule type" value="Genomic_DNA"/>
</dbReference>
<dbReference type="PANTHER" id="PTHR42815:SF2">
    <property type="entry name" value="FAD-BINDING, PUTATIVE (AFU_ORTHOLOGUE AFUA_6G07600)-RELATED"/>
    <property type="match status" value="1"/>
</dbReference>
<accession>A0ABQ6F7M5</accession>
<dbReference type="Proteomes" id="UP001157167">
    <property type="component" value="Unassembled WGS sequence"/>
</dbReference>
<dbReference type="RefSeq" id="WP_284187000.1">
    <property type="nucleotide sequence ID" value="NZ_BSPX01000010.1"/>
</dbReference>
<dbReference type="Pfam" id="PF01243">
    <property type="entry name" value="PNPOx_N"/>
    <property type="match status" value="1"/>
</dbReference>
<evidence type="ECO:0000259" key="1">
    <source>
        <dbReference type="Pfam" id="PF01243"/>
    </source>
</evidence>
<evidence type="ECO:0000313" key="3">
    <source>
        <dbReference type="Proteomes" id="UP001157167"/>
    </source>
</evidence>
<comment type="caution">
    <text evidence="2">The sequence shown here is derived from an EMBL/GenBank/DDBJ whole genome shotgun (WGS) entry which is preliminary data.</text>
</comment>